<keyword evidence="2" id="KW-1185">Reference proteome</keyword>
<reference evidence="1" key="2">
    <citation type="submission" date="2024-03" db="EMBL/GenBank/DDBJ databases">
        <title>The Genome Sequence of Enterococcus sp. DIV0238c.</title>
        <authorList>
            <consortium name="The Broad Institute Genomics Platform"/>
            <consortium name="The Broad Institute Microbial Omics Core"/>
            <consortium name="The Broad Institute Genomic Center for Infectious Diseases"/>
            <person name="Earl A."/>
            <person name="Manson A."/>
            <person name="Gilmore M."/>
            <person name="Schwartman J."/>
            <person name="Shea T."/>
            <person name="Abouelleil A."/>
            <person name="Cao P."/>
            <person name="Chapman S."/>
            <person name="Cusick C."/>
            <person name="Young S."/>
            <person name="Neafsey D."/>
            <person name="Nusbaum C."/>
            <person name="Birren B."/>
        </authorList>
    </citation>
    <scope>NUCLEOTIDE SEQUENCE</scope>
    <source>
        <strain evidence="1">9D6_DIV0238</strain>
    </source>
</reference>
<dbReference type="EMBL" id="CP147246">
    <property type="protein sequence ID" value="WYJ95541.1"/>
    <property type="molecule type" value="Genomic_DNA"/>
</dbReference>
<organism evidence="1 2">
    <name type="scientific">Candidatus Enterococcus dunnyi</name>
    <dbReference type="NCBI Taxonomy" id="1834192"/>
    <lineage>
        <taxon>Bacteria</taxon>
        <taxon>Bacillati</taxon>
        <taxon>Bacillota</taxon>
        <taxon>Bacilli</taxon>
        <taxon>Lactobacillales</taxon>
        <taxon>Enterococcaceae</taxon>
        <taxon>Enterococcus</taxon>
    </lineage>
</organism>
<sequence>MVLSHKFKIIEKDKNINFNDITSEHAISIDDSFIQYITDTLNWVESHWNYMSNDNRGINYYGVTFFEESGIKKLNNILINWKNMFDLAPENFQLKTEYDIEEMIFVKEDFAKEKVIIQLEKIINLCNEAENTNQILVHFGI</sequence>
<accession>A0AAQ3W5T3</accession>
<reference evidence="1" key="1">
    <citation type="submission" date="2017-05" db="EMBL/GenBank/DDBJ databases">
        <authorList>
            <consortium name="The Broad Institute Genomics Platform"/>
            <consortium name="The Broad Institute Genomic Center for Infectious Diseases"/>
            <person name="Earl A."/>
            <person name="Manson A."/>
            <person name="Schwartman J."/>
            <person name="Gilmore M."/>
            <person name="Abouelleil A."/>
            <person name="Cao P."/>
            <person name="Chapman S."/>
            <person name="Cusick C."/>
            <person name="Shea T."/>
            <person name="Young S."/>
            <person name="Neafsey D."/>
            <person name="Nusbaum C."/>
            <person name="Birren B."/>
        </authorList>
    </citation>
    <scope>NUCLEOTIDE SEQUENCE</scope>
    <source>
        <strain evidence="1">9D6_DIV0238</strain>
    </source>
</reference>
<proteinExistence type="predicted"/>
<evidence type="ECO:0000313" key="2">
    <source>
        <dbReference type="Proteomes" id="UP000196151"/>
    </source>
</evidence>
<dbReference type="AlphaFoldDB" id="A0AAQ3W5T3"/>
<evidence type="ECO:0000313" key="1">
    <source>
        <dbReference type="EMBL" id="WYJ95541.1"/>
    </source>
</evidence>
<dbReference type="Proteomes" id="UP000196151">
    <property type="component" value="Chromosome"/>
</dbReference>
<name>A0AAQ3W5T3_9ENTE</name>
<protein>
    <submittedName>
        <fullName evidence="1">Uncharacterized protein</fullName>
    </submittedName>
</protein>
<dbReference type="RefSeq" id="WP_207114575.1">
    <property type="nucleotide sequence ID" value="NZ_CP147246.1"/>
</dbReference>
<gene>
    <name evidence="1" type="ORF">A5889_003089</name>
</gene>